<evidence type="ECO:0000313" key="4">
    <source>
        <dbReference type="EMBL" id="RNA05363.1"/>
    </source>
</evidence>
<dbReference type="PANTHER" id="PTHR15837">
    <property type="entry name" value="RAN GUANINE NUCLEOTIDE RELEASE FACTOR"/>
    <property type="match status" value="1"/>
</dbReference>
<keyword evidence="5" id="KW-1185">Reference proteome</keyword>
<sequence length="175" mass="19909">MSELQKLYGGSIYAFIPPGAVDISKMRQVPDSQEVFAHASTDQSIIFDILEYLDEADEEACRTHFNEIAGDSEAKIKKVDKLGLSPINCEAVYYLNGEHYMSKFRETAKNLVEVHMAIFRFKDLKTDILITFNDPILINPESSSAQESNNNDKWTTEQFLKTIETFYVADFSLFG</sequence>
<evidence type="ECO:0000313" key="5">
    <source>
        <dbReference type="Proteomes" id="UP000276133"/>
    </source>
</evidence>
<evidence type="ECO:0000256" key="1">
    <source>
        <dbReference type="ARBA" id="ARBA00010307"/>
    </source>
</evidence>
<dbReference type="GO" id="GO:0031267">
    <property type="term" value="F:small GTPase binding"/>
    <property type="evidence" value="ECO:0007669"/>
    <property type="project" value="TreeGrafter"/>
</dbReference>
<dbReference type="AlphaFoldDB" id="A0A3M7Q212"/>
<dbReference type="GO" id="GO:0042391">
    <property type="term" value="P:regulation of membrane potential"/>
    <property type="evidence" value="ECO:0007669"/>
    <property type="project" value="TreeGrafter"/>
</dbReference>
<dbReference type="GO" id="GO:0017080">
    <property type="term" value="F:sodium channel regulator activity"/>
    <property type="evidence" value="ECO:0007669"/>
    <property type="project" value="TreeGrafter"/>
</dbReference>
<comment type="similarity">
    <text evidence="1">Belongs to the MOG1 family.</text>
</comment>
<keyword evidence="3" id="KW-0653">Protein transport</keyword>
<accession>A0A3M7Q212</accession>
<dbReference type="InterPro" id="IPR007681">
    <property type="entry name" value="Mog1"/>
</dbReference>
<evidence type="ECO:0000256" key="3">
    <source>
        <dbReference type="ARBA" id="ARBA00022927"/>
    </source>
</evidence>
<dbReference type="STRING" id="10195.A0A3M7Q212"/>
<dbReference type="GO" id="GO:0006606">
    <property type="term" value="P:protein import into nucleus"/>
    <property type="evidence" value="ECO:0007669"/>
    <property type="project" value="TreeGrafter"/>
</dbReference>
<gene>
    <name evidence="4" type="ORF">BpHYR1_026668</name>
</gene>
<dbReference type="EMBL" id="REGN01007747">
    <property type="protein sequence ID" value="RNA05363.1"/>
    <property type="molecule type" value="Genomic_DNA"/>
</dbReference>
<dbReference type="GO" id="GO:0044325">
    <property type="term" value="F:transmembrane transporter binding"/>
    <property type="evidence" value="ECO:0007669"/>
    <property type="project" value="TreeGrafter"/>
</dbReference>
<organism evidence="4 5">
    <name type="scientific">Brachionus plicatilis</name>
    <name type="common">Marine rotifer</name>
    <name type="synonym">Brachionus muelleri</name>
    <dbReference type="NCBI Taxonomy" id="10195"/>
    <lineage>
        <taxon>Eukaryota</taxon>
        <taxon>Metazoa</taxon>
        <taxon>Spiralia</taxon>
        <taxon>Gnathifera</taxon>
        <taxon>Rotifera</taxon>
        <taxon>Eurotatoria</taxon>
        <taxon>Monogononta</taxon>
        <taxon>Pseudotrocha</taxon>
        <taxon>Ploima</taxon>
        <taxon>Brachionidae</taxon>
        <taxon>Brachionus</taxon>
    </lineage>
</organism>
<dbReference type="InterPro" id="IPR016123">
    <property type="entry name" value="Mog1/PsbP_a/b/a-sand"/>
</dbReference>
<proteinExistence type="inferred from homology"/>
<protein>
    <submittedName>
        <fullName evidence="4">Ran guanine nucleotide release factor</fullName>
    </submittedName>
</protein>
<dbReference type="Proteomes" id="UP000276133">
    <property type="component" value="Unassembled WGS sequence"/>
</dbReference>
<dbReference type="Pfam" id="PF04603">
    <property type="entry name" value="Mog1"/>
    <property type="match status" value="1"/>
</dbReference>
<keyword evidence="2" id="KW-0813">Transport</keyword>
<dbReference type="GO" id="GO:0005085">
    <property type="term" value="F:guanyl-nucleotide exchange factor activity"/>
    <property type="evidence" value="ECO:0007669"/>
    <property type="project" value="TreeGrafter"/>
</dbReference>
<dbReference type="GO" id="GO:0005634">
    <property type="term" value="C:nucleus"/>
    <property type="evidence" value="ECO:0007669"/>
    <property type="project" value="TreeGrafter"/>
</dbReference>
<dbReference type="OrthoDB" id="10255285at2759"/>
<dbReference type="PANTHER" id="PTHR15837:SF0">
    <property type="entry name" value="RAN GUANINE NUCLEOTIDE RELEASE FACTOR"/>
    <property type="match status" value="1"/>
</dbReference>
<reference evidence="4 5" key="1">
    <citation type="journal article" date="2018" name="Sci. Rep.">
        <title>Genomic signatures of local adaptation to the degree of environmental predictability in rotifers.</title>
        <authorList>
            <person name="Franch-Gras L."/>
            <person name="Hahn C."/>
            <person name="Garcia-Roger E.M."/>
            <person name="Carmona M.J."/>
            <person name="Serra M."/>
            <person name="Gomez A."/>
        </authorList>
    </citation>
    <scope>NUCLEOTIDE SEQUENCE [LARGE SCALE GENOMIC DNA]</scope>
    <source>
        <strain evidence="4">HYR1</strain>
    </source>
</reference>
<dbReference type="Gene3D" id="3.40.1000.10">
    <property type="entry name" value="Mog1/PsbP, alpha/beta/alpha sandwich"/>
    <property type="match status" value="1"/>
</dbReference>
<dbReference type="SUPFAM" id="SSF55724">
    <property type="entry name" value="Mog1p/PsbP-like"/>
    <property type="match status" value="1"/>
</dbReference>
<name>A0A3M7Q212_BRAPC</name>
<evidence type="ECO:0000256" key="2">
    <source>
        <dbReference type="ARBA" id="ARBA00022448"/>
    </source>
</evidence>
<comment type="caution">
    <text evidence="4">The sequence shown here is derived from an EMBL/GenBank/DDBJ whole genome shotgun (WGS) entry which is preliminary data.</text>
</comment>